<dbReference type="AlphaFoldDB" id="A0A5D3C4T1"/>
<gene>
    <name evidence="1" type="ORF">E5676_scaffold163G00100</name>
</gene>
<evidence type="ECO:0000313" key="1">
    <source>
        <dbReference type="EMBL" id="TYK06340.1"/>
    </source>
</evidence>
<reference evidence="1 2" key="1">
    <citation type="submission" date="2019-08" db="EMBL/GenBank/DDBJ databases">
        <title>Draft genome sequences of two oriental melons (Cucumis melo L. var makuwa).</title>
        <authorList>
            <person name="Kwon S.-Y."/>
        </authorList>
    </citation>
    <scope>NUCLEOTIDE SEQUENCE [LARGE SCALE GENOMIC DNA]</scope>
    <source>
        <strain evidence="2">cv. Chang Bougi</strain>
        <tissue evidence="1">Leaf</tissue>
    </source>
</reference>
<name>A0A5D3C4T1_CUCMM</name>
<comment type="caution">
    <text evidence="1">The sequence shown here is derived from an EMBL/GenBank/DDBJ whole genome shotgun (WGS) entry which is preliminary data.</text>
</comment>
<dbReference type="Proteomes" id="UP000321947">
    <property type="component" value="Unassembled WGS sequence"/>
</dbReference>
<organism evidence="1 2">
    <name type="scientific">Cucumis melo var. makuwa</name>
    <name type="common">Oriental melon</name>
    <dbReference type="NCBI Taxonomy" id="1194695"/>
    <lineage>
        <taxon>Eukaryota</taxon>
        <taxon>Viridiplantae</taxon>
        <taxon>Streptophyta</taxon>
        <taxon>Embryophyta</taxon>
        <taxon>Tracheophyta</taxon>
        <taxon>Spermatophyta</taxon>
        <taxon>Magnoliopsida</taxon>
        <taxon>eudicotyledons</taxon>
        <taxon>Gunneridae</taxon>
        <taxon>Pentapetalae</taxon>
        <taxon>rosids</taxon>
        <taxon>fabids</taxon>
        <taxon>Cucurbitales</taxon>
        <taxon>Cucurbitaceae</taxon>
        <taxon>Benincaseae</taxon>
        <taxon>Cucumis</taxon>
    </lineage>
</organism>
<evidence type="ECO:0000313" key="2">
    <source>
        <dbReference type="Proteomes" id="UP000321947"/>
    </source>
</evidence>
<accession>A0A5D3C4T1</accession>
<sequence>MLSKPIHLSEIEESGISFVGVKSGDIRRKAKSKGSSLGTAWLSPACVVRCLVKSYNERNLHFVLLGHMPKDQVFTTEASHSVVWYEVGLVHTAKTGPHYSERCMLHSRGTASEIPEEGRDDVKSAWPYGLGHTRATMAMKMGSKVVRRSKSEKIASVWIFLCNSGI</sequence>
<dbReference type="EMBL" id="SSTD01013547">
    <property type="protein sequence ID" value="TYK06340.1"/>
    <property type="molecule type" value="Genomic_DNA"/>
</dbReference>
<proteinExistence type="predicted"/>
<protein>
    <submittedName>
        <fullName evidence="1">Uncharacterized protein</fullName>
    </submittedName>
</protein>